<comment type="caution">
    <text evidence="2">The sequence shown here is derived from an EMBL/GenBank/DDBJ whole genome shotgun (WGS) entry which is preliminary data.</text>
</comment>
<accession>A0ABS4DV76</accession>
<evidence type="ECO:0000313" key="2">
    <source>
        <dbReference type="EMBL" id="MBP1849594.1"/>
    </source>
</evidence>
<evidence type="ECO:0000256" key="1">
    <source>
        <dbReference type="SAM" id="MobiDB-lite"/>
    </source>
</evidence>
<feature type="compositionally biased region" description="Basic and acidic residues" evidence="1">
    <location>
        <begin position="34"/>
        <end position="47"/>
    </location>
</feature>
<proteinExistence type="predicted"/>
<feature type="region of interest" description="Disordered" evidence="1">
    <location>
        <begin position="29"/>
        <end position="50"/>
    </location>
</feature>
<gene>
    <name evidence="2" type="ORF">J2Z17_001015</name>
</gene>
<dbReference type="EMBL" id="JAGGJU010000002">
    <property type="protein sequence ID" value="MBP1849594.1"/>
    <property type="molecule type" value="Genomic_DNA"/>
</dbReference>
<reference evidence="2 3" key="1">
    <citation type="submission" date="2021-03" db="EMBL/GenBank/DDBJ databases">
        <title>Genomic Encyclopedia of Type Strains, Phase IV (KMG-IV): sequencing the most valuable type-strain genomes for metagenomic binning, comparative biology and taxonomic classification.</title>
        <authorList>
            <person name="Goeker M."/>
        </authorList>
    </citation>
    <scope>NUCLEOTIDE SEQUENCE [LARGE SCALE GENOMIC DNA]</scope>
    <source>
        <strain evidence="2 3">DSM 21600</strain>
    </source>
</reference>
<protein>
    <recommendedName>
        <fullName evidence="4">Propionyl-coenzyme A carboxylase alpha polypeptide</fullName>
    </recommendedName>
</protein>
<organism evidence="2 3">
    <name type="scientific">Rhizobium halophytocola</name>
    <dbReference type="NCBI Taxonomy" id="735519"/>
    <lineage>
        <taxon>Bacteria</taxon>
        <taxon>Pseudomonadati</taxon>
        <taxon>Pseudomonadota</taxon>
        <taxon>Alphaproteobacteria</taxon>
        <taxon>Hyphomicrobiales</taxon>
        <taxon>Rhizobiaceae</taxon>
        <taxon>Rhizobium/Agrobacterium group</taxon>
        <taxon>Rhizobium</taxon>
    </lineage>
</organism>
<dbReference type="Proteomes" id="UP000759443">
    <property type="component" value="Unassembled WGS sequence"/>
</dbReference>
<name>A0ABS4DV76_9HYPH</name>
<sequence>MFTDVAVTSAAASEALAVKTFGRSQLISPLEGEMPGRAEGGERDSRRQTLIPHPFAFSALIESRTTP</sequence>
<evidence type="ECO:0000313" key="3">
    <source>
        <dbReference type="Proteomes" id="UP000759443"/>
    </source>
</evidence>
<keyword evidence="3" id="KW-1185">Reference proteome</keyword>
<evidence type="ECO:0008006" key="4">
    <source>
        <dbReference type="Google" id="ProtNLM"/>
    </source>
</evidence>